<sequence>MSENPLIIAHKMPPEALLEVMRTGIKGLRIKEGLAGLVEHYLFSAIGKADIPIKFSDFGTPERLAAVAGIAGCAPGKKILNVSQQELSACSRHFYWNIMGLNYLL</sequence>
<evidence type="ECO:0000313" key="2">
    <source>
        <dbReference type="Proteomes" id="UP000050360"/>
    </source>
</evidence>
<dbReference type="EMBL" id="LKCM01000128">
    <property type="protein sequence ID" value="KPQ43766.1"/>
    <property type="molecule type" value="Genomic_DNA"/>
</dbReference>
<proteinExistence type="predicted"/>
<accession>A0A0P8E0Q3</accession>
<protein>
    <submittedName>
        <fullName evidence="1">Uncharacterized protein</fullName>
    </submittedName>
</protein>
<gene>
    <name evidence="1" type="ORF">MPEBLZ_01640</name>
</gene>
<reference evidence="1 2" key="1">
    <citation type="submission" date="2015-09" db="EMBL/GenBank/DDBJ databases">
        <title>A metagenomics-based metabolic model of nitrate-dependent anaerobic oxidation of methane by Methanoperedens-like archaea.</title>
        <authorList>
            <person name="Arshad A."/>
            <person name="Speth D.R."/>
            <person name="De Graaf R.M."/>
            <person name="Op Den Camp H.J."/>
            <person name="Jetten M.S."/>
            <person name="Welte C.U."/>
        </authorList>
    </citation>
    <scope>NUCLEOTIDE SEQUENCE [LARGE SCALE GENOMIC DNA]</scope>
</reference>
<name>A0A0P8E0Q3_9EURY</name>
<dbReference type="AlphaFoldDB" id="A0A0P8E0Q3"/>
<organism evidence="1 2">
    <name type="scientific">Candidatus Methanoperedens nitratireducens</name>
    <dbReference type="NCBI Taxonomy" id="1392998"/>
    <lineage>
        <taxon>Archaea</taxon>
        <taxon>Methanobacteriati</taxon>
        <taxon>Methanobacteriota</taxon>
        <taxon>Stenosarchaea group</taxon>
        <taxon>Methanomicrobia</taxon>
        <taxon>Methanosarcinales</taxon>
        <taxon>ANME-2 cluster</taxon>
        <taxon>Candidatus Methanoperedentaceae</taxon>
        <taxon>Candidatus Methanoperedens</taxon>
    </lineage>
</organism>
<comment type="caution">
    <text evidence="1">The sequence shown here is derived from an EMBL/GenBank/DDBJ whole genome shotgun (WGS) entry which is preliminary data.</text>
</comment>
<dbReference type="Proteomes" id="UP000050360">
    <property type="component" value="Unassembled WGS sequence"/>
</dbReference>
<evidence type="ECO:0000313" key="1">
    <source>
        <dbReference type="EMBL" id="KPQ43766.1"/>
    </source>
</evidence>